<feature type="region of interest" description="Disordered" evidence="1">
    <location>
        <begin position="48"/>
        <end position="68"/>
    </location>
</feature>
<organism evidence="2">
    <name type="scientific">Vibrio cyclitrophicus</name>
    <dbReference type="NCBI Taxonomy" id="47951"/>
    <lineage>
        <taxon>Bacteria</taxon>
        <taxon>Pseudomonadati</taxon>
        <taxon>Pseudomonadota</taxon>
        <taxon>Gammaproteobacteria</taxon>
        <taxon>Vibrionales</taxon>
        <taxon>Vibrionaceae</taxon>
        <taxon>Vibrio</taxon>
    </lineage>
</organism>
<feature type="compositionally biased region" description="Basic and acidic residues" evidence="1">
    <location>
        <begin position="52"/>
        <end position="68"/>
    </location>
</feature>
<name>A0A7Z1MDX3_9VIBR</name>
<gene>
    <name evidence="2" type="ORF">BCS90_06535</name>
</gene>
<protein>
    <submittedName>
        <fullName evidence="2">Uncharacterized protein</fullName>
    </submittedName>
</protein>
<sequence>MGSQDVSLDDLLGGWVGRDVANVIHAGAAGCPADFLAAEFILKARRAAGEGGADKQRGEKFDSHKSRP</sequence>
<reference evidence="2" key="2">
    <citation type="journal article" date="2018" name="Nature">
        <title>A major lineage of non-tailed dsDNA viruses as unrecognized killers of marine bacteria.</title>
        <authorList>
            <person name="Kauffman K.M."/>
            <person name="Hussain F.A."/>
            <person name="Yang J."/>
            <person name="Arevalo P."/>
            <person name="Brown J.M."/>
            <person name="Chang W.K."/>
            <person name="VanInsberghe D."/>
            <person name="Elsherbini J."/>
            <person name="Sharma R.S."/>
            <person name="Cutler M.B."/>
            <person name="Kelly L."/>
            <person name="Polz M.F."/>
        </authorList>
    </citation>
    <scope>NUCLEOTIDE SEQUENCE</scope>
    <source>
        <strain evidence="2">10N.222.46.E12</strain>
    </source>
</reference>
<evidence type="ECO:0000313" key="2">
    <source>
        <dbReference type="EMBL" id="PMP22475.1"/>
    </source>
</evidence>
<dbReference type="AlphaFoldDB" id="A0A7Z1MDX3"/>
<evidence type="ECO:0000256" key="1">
    <source>
        <dbReference type="SAM" id="MobiDB-lite"/>
    </source>
</evidence>
<proteinExistence type="predicted"/>
<reference evidence="2" key="1">
    <citation type="submission" date="2016-07" db="EMBL/GenBank/DDBJ databases">
        <authorList>
            <person name="Kauffman K."/>
            <person name="Arevalo P."/>
            <person name="Polz M.F."/>
        </authorList>
    </citation>
    <scope>NUCLEOTIDE SEQUENCE</scope>
    <source>
        <strain evidence="2">10N.222.46.E12</strain>
    </source>
</reference>
<dbReference type="EMBL" id="MDBS01000078">
    <property type="protein sequence ID" value="PMP22475.1"/>
    <property type="molecule type" value="Genomic_DNA"/>
</dbReference>
<accession>A0A7Z1MDX3</accession>
<comment type="caution">
    <text evidence="2">The sequence shown here is derived from an EMBL/GenBank/DDBJ whole genome shotgun (WGS) entry which is preliminary data.</text>
</comment>